<feature type="transmembrane region" description="Helical" evidence="3">
    <location>
        <begin position="116"/>
        <end position="133"/>
    </location>
</feature>
<evidence type="ECO:0000313" key="5">
    <source>
        <dbReference type="Proteomes" id="UP001597601"/>
    </source>
</evidence>
<dbReference type="Gene3D" id="1.20.1250.20">
    <property type="entry name" value="MFS general substrate transporter like domains"/>
    <property type="match status" value="1"/>
</dbReference>
<evidence type="ECO:0000256" key="3">
    <source>
        <dbReference type="SAM" id="Phobius"/>
    </source>
</evidence>
<evidence type="ECO:0000256" key="2">
    <source>
        <dbReference type="ARBA" id="ARBA00022475"/>
    </source>
</evidence>
<dbReference type="RefSeq" id="WP_377122909.1">
    <property type="nucleotide sequence ID" value="NZ_JBHUHN010000001.1"/>
</dbReference>
<dbReference type="InterPro" id="IPR036259">
    <property type="entry name" value="MFS_trans_sf"/>
</dbReference>
<feature type="transmembrane region" description="Helical" evidence="3">
    <location>
        <begin position="201"/>
        <end position="219"/>
    </location>
</feature>
<keyword evidence="3" id="KW-0812">Transmembrane</keyword>
<keyword evidence="3" id="KW-0472">Membrane</keyword>
<evidence type="ECO:0008006" key="6">
    <source>
        <dbReference type="Google" id="ProtNLM"/>
    </source>
</evidence>
<comment type="subcellular location">
    <subcellularLocation>
        <location evidence="1">Cell inner membrane</location>
        <topology evidence="1">Multi-pass membrane protein</topology>
    </subcellularLocation>
</comment>
<dbReference type="Proteomes" id="UP001597601">
    <property type="component" value="Unassembled WGS sequence"/>
</dbReference>
<feature type="transmembrane region" description="Helical" evidence="3">
    <location>
        <begin position="140"/>
        <end position="162"/>
    </location>
</feature>
<keyword evidence="2" id="KW-1003">Cell membrane</keyword>
<comment type="caution">
    <text evidence="4">The sequence shown here is derived from an EMBL/GenBank/DDBJ whole genome shotgun (WGS) entry which is preliminary data.</text>
</comment>
<dbReference type="SUPFAM" id="SSF103473">
    <property type="entry name" value="MFS general substrate transporter"/>
    <property type="match status" value="1"/>
</dbReference>
<sequence length="227" mass="24580">MPYALILFVLAILALLVYFSTLPEIETDRDEAAVEGSVSKASSITHYPHLMLGVLAIFLYVGVEVIAGDTVISYGSSLGIPLSTAKFFTTCTLLCMITGYIIGIICIPKYLTQATALKGSAIIGVVFSVAAIYSPGYTSVLFIALLGLANSLMWPAIWPLAINGLGKFTKIGSSLLIMGIAGGALLPLLYGRLSDVYSPRYAYWILIPCYLFIAYYATWGHRLKRQE</sequence>
<accession>A0ABW5XLE2</accession>
<dbReference type="EMBL" id="JBHUON010000001">
    <property type="protein sequence ID" value="MFD2863414.1"/>
    <property type="molecule type" value="Genomic_DNA"/>
</dbReference>
<gene>
    <name evidence="4" type="ORF">ACFSYC_01830</name>
</gene>
<proteinExistence type="predicted"/>
<name>A0ABW5XLE2_9SPHI</name>
<organism evidence="4 5">
    <name type="scientific">Mucilaginibacter antarcticus</name>
    <dbReference type="NCBI Taxonomy" id="1855725"/>
    <lineage>
        <taxon>Bacteria</taxon>
        <taxon>Pseudomonadati</taxon>
        <taxon>Bacteroidota</taxon>
        <taxon>Sphingobacteriia</taxon>
        <taxon>Sphingobacteriales</taxon>
        <taxon>Sphingobacteriaceae</taxon>
        <taxon>Mucilaginibacter</taxon>
    </lineage>
</organism>
<feature type="transmembrane region" description="Helical" evidence="3">
    <location>
        <begin position="47"/>
        <end position="67"/>
    </location>
</feature>
<reference evidence="5" key="1">
    <citation type="journal article" date="2019" name="Int. J. Syst. Evol. Microbiol.">
        <title>The Global Catalogue of Microorganisms (GCM) 10K type strain sequencing project: providing services to taxonomists for standard genome sequencing and annotation.</title>
        <authorList>
            <consortium name="The Broad Institute Genomics Platform"/>
            <consortium name="The Broad Institute Genome Sequencing Center for Infectious Disease"/>
            <person name="Wu L."/>
            <person name="Ma J."/>
        </authorList>
    </citation>
    <scope>NUCLEOTIDE SEQUENCE [LARGE SCALE GENOMIC DNA]</scope>
    <source>
        <strain evidence="5">KCTC 52232</strain>
    </source>
</reference>
<evidence type="ECO:0000256" key="1">
    <source>
        <dbReference type="ARBA" id="ARBA00004429"/>
    </source>
</evidence>
<evidence type="ECO:0000313" key="4">
    <source>
        <dbReference type="EMBL" id="MFD2863414.1"/>
    </source>
</evidence>
<protein>
    <recommendedName>
        <fullName evidence="6">Glucose/galactose transporter</fullName>
    </recommendedName>
</protein>
<dbReference type="InterPro" id="IPR050375">
    <property type="entry name" value="MFS_TsgA-like"/>
</dbReference>
<keyword evidence="3" id="KW-1133">Transmembrane helix</keyword>
<dbReference type="PANTHER" id="PTHR43702:SF12">
    <property type="entry name" value="N-ACETYL GLUCOSAMINE TRANSPORTER NAGP"/>
    <property type="match status" value="1"/>
</dbReference>
<keyword evidence="5" id="KW-1185">Reference proteome</keyword>
<feature type="transmembrane region" description="Helical" evidence="3">
    <location>
        <begin position="87"/>
        <end position="110"/>
    </location>
</feature>
<dbReference type="PANTHER" id="PTHR43702">
    <property type="entry name" value="L-FUCOSE-PROTON SYMPORTER"/>
    <property type="match status" value="1"/>
</dbReference>
<feature type="transmembrane region" description="Helical" evidence="3">
    <location>
        <begin position="168"/>
        <end position="189"/>
    </location>
</feature>